<feature type="transmembrane region" description="Helical" evidence="1">
    <location>
        <begin position="181"/>
        <end position="202"/>
    </location>
</feature>
<evidence type="ECO:0000313" key="2">
    <source>
        <dbReference type="EMBL" id="WOC33368.1"/>
    </source>
</evidence>
<organism evidence="2 3">
    <name type="scientific">Caproicibacterium argilliputei</name>
    <dbReference type="NCBI Taxonomy" id="3030016"/>
    <lineage>
        <taxon>Bacteria</taxon>
        <taxon>Bacillati</taxon>
        <taxon>Bacillota</taxon>
        <taxon>Clostridia</taxon>
        <taxon>Eubacteriales</taxon>
        <taxon>Oscillospiraceae</taxon>
        <taxon>Caproicibacterium</taxon>
    </lineage>
</organism>
<evidence type="ECO:0000313" key="3">
    <source>
        <dbReference type="Proteomes" id="UP001300604"/>
    </source>
</evidence>
<dbReference type="EMBL" id="CP135996">
    <property type="protein sequence ID" value="WOC33368.1"/>
    <property type="molecule type" value="Genomic_DNA"/>
</dbReference>
<keyword evidence="1" id="KW-1133">Transmembrane helix</keyword>
<gene>
    <name evidence="2" type="ORF">PXC00_05735</name>
</gene>
<protein>
    <submittedName>
        <fullName evidence="2">Uncharacterized protein</fullName>
    </submittedName>
</protein>
<keyword evidence="1" id="KW-0812">Transmembrane</keyword>
<keyword evidence="3" id="KW-1185">Reference proteome</keyword>
<reference evidence="2" key="1">
    <citation type="submission" date="2023-09" db="EMBL/GenBank/DDBJ databases">
        <authorList>
            <person name="Zeng C."/>
        </authorList>
    </citation>
    <scope>NUCLEOTIDE SEQUENCE</scope>
    <source>
        <strain evidence="2">ZCY20-5</strain>
    </source>
</reference>
<dbReference type="Proteomes" id="UP001300604">
    <property type="component" value="Chromosome"/>
</dbReference>
<reference evidence="2" key="2">
    <citation type="submission" date="2024-06" db="EMBL/GenBank/DDBJ databases">
        <title>Caproicibacterium argilliputei sp. nov, a novel caproic acid producing anaerobic bacterium isolated from pit mud.</title>
        <authorList>
            <person name="Xia S."/>
        </authorList>
    </citation>
    <scope>NUCLEOTIDE SEQUENCE</scope>
    <source>
        <strain evidence="2">ZCY20-5</strain>
    </source>
</reference>
<name>A0AA97DD84_9FIRM</name>
<feature type="transmembrane region" description="Helical" evidence="1">
    <location>
        <begin position="214"/>
        <end position="236"/>
    </location>
</feature>
<keyword evidence="1" id="KW-0472">Membrane</keyword>
<feature type="transmembrane region" description="Helical" evidence="1">
    <location>
        <begin position="86"/>
        <end position="103"/>
    </location>
</feature>
<feature type="transmembrane region" description="Helical" evidence="1">
    <location>
        <begin position="256"/>
        <end position="276"/>
    </location>
</feature>
<sequence length="285" mass="32348">MRFTRLVLYDIQQGLLKKWKWCIGILLMNFGFCLAFLIKTVAYNKGAAFDHKISPVTPTFGDAVFYIFAGMSEYVPMPDQPFKMPFIWLLLYIVLFWMTLEYANNDLTSSGQQLLIRTKGRTLWWLSKCVWNFFCVLVFFILVWGETLLFCILQGFKVSLSLHATFLSSIIGSSLDGSGYLFPLLLCLFVITPLVMYALSMLQMVLTLWLKPIVSYAITIGILILSAYIFSPSFIGNYAMPVRNAAFVEGGVNGTVGLWFAAALIVISVIIGVFRFRKYDILPVE</sequence>
<feature type="transmembrane region" description="Helical" evidence="1">
    <location>
        <begin position="123"/>
        <end position="144"/>
    </location>
</feature>
<accession>A0AA97DD84</accession>
<dbReference type="AlphaFoldDB" id="A0AA97DD84"/>
<dbReference type="RefSeq" id="WP_275847069.1">
    <property type="nucleotide sequence ID" value="NZ_CP135996.1"/>
</dbReference>
<proteinExistence type="predicted"/>
<evidence type="ECO:0000256" key="1">
    <source>
        <dbReference type="SAM" id="Phobius"/>
    </source>
</evidence>
<dbReference type="KEGG" id="carl:PXC00_05735"/>
<feature type="transmembrane region" description="Helical" evidence="1">
    <location>
        <begin position="21"/>
        <end position="43"/>
    </location>
</feature>